<dbReference type="PANTHER" id="PTHR30100:SF1">
    <property type="entry name" value="PHOSPHATE ACYLTRANSFERASE"/>
    <property type="match status" value="1"/>
</dbReference>
<keyword evidence="6 10" id="KW-0594">Phospholipid biosynthesis</keyword>
<keyword evidence="12" id="KW-1185">Reference proteome</keyword>
<dbReference type="GO" id="GO:0008654">
    <property type="term" value="P:phospholipid biosynthetic process"/>
    <property type="evidence" value="ECO:0007669"/>
    <property type="project" value="UniProtKB-KW"/>
</dbReference>
<dbReference type="OrthoDB" id="9806408at2"/>
<keyword evidence="7 10" id="KW-1208">Phospholipid metabolism</keyword>
<accession>A0A1Y4DCN8</accession>
<dbReference type="Pfam" id="PF02504">
    <property type="entry name" value="FA_synthesis"/>
    <property type="match status" value="1"/>
</dbReference>
<keyword evidence="5 10" id="KW-0443">Lipid metabolism</keyword>
<dbReference type="NCBIfam" id="TIGR00182">
    <property type="entry name" value="plsX"/>
    <property type="match status" value="1"/>
</dbReference>
<keyword evidence="3 10" id="KW-0444">Lipid biosynthesis</keyword>
<proteinExistence type="inferred from homology"/>
<organism evidence="11 12">
    <name type="scientific">Candidatus Avelusimicrobium gallicola</name>
    <dbReference type="NCBI Taxonomy" id="2562704"/>
    <lineage>
        <taxon>Bacteria</taxon>
        <taxon>Pseudomonadati</taxon>
        <taxon>Elusimicrobiota</taxon>
        <taxon>Elusimicrobia</taxon>
        <taxon>Elusimicrobiales</taxon>
        <taxon>Elusimicrobiaceae</taxon>
        <taxon>Candidatus Avelusimicrobium</taxon>
    </lineage>
</organism>
<comment type="subcellular location">
    <subcellularLocation>
        <location evidence="10">Cytoplasm</location>
    </subcellularLocation>
    <text evidence="10">Associated with the membrane possibly through PlsY.</text>
</comment>
<gene>
    <name evidence="10" type="primary">plsX</name>
    <name evidence="11" type="ORF">B5F75_03295</name>
</gene>
<evidence type="ECO:0000256" key="3">
    <source>
        <dbReference type="ARBA" id="ARBA00022516"/>
    </source>
</evidence>
<evidence type="ECO:0000256" key="8">
    <source>
        <dbReference type="ARBA" id="ARBA00024069"/>
    </source>
</evidence>
<evidence type="ECO:0000256" key="10">
    <source>
        <dbReference type="HAMAP-Rule" id="MF_00019"/>
    </source>
</evidence>
<evidence type="ECO:0000256" key="6">
    <source>
        <dbReference type="ARBA" id="ARBA00023209"/>
    </source>
</evidence>
<sequence length="347" mass="36702">MKIALDALGGDFGAKPNVLGALKAAKELKLEVILVGNEAVLREELKTLGYADLPKNISIVHAPQTIDMGAEPAKECRSKKNASIVVCANLVRRGQADAFVSAGHSGAAMVAALFGMGRIKGVQRPAIATPMPTYKGVSLLLDGGANADCKPIHLLQFAVMGSAYMQKVFDIPAPSVGILSIGEEETKGNFLVKHTIPHMREIGVNFKGTVEGRDVNTGDTDVIVCDGFVGNIVLKMAEGLAKTMIQMIKREIKKRPLAVLGALLAKGAFKAVKNHTNPDCYGGAPLVGVNGVAIISHGKSNDFAIFNAIKTAARLVEKDFIGDIAAKMAALKPTFEAIEKEIHQEEA</sequence>
<protein>
    <recommendedName>
        <fullName evidence="8 10">Phosphate acyltransferase</fullName>
        <ecNumber evidence="8 10">2.3.1.274</ecNumber>
    </recommendedName>
    <alternativeName>
        <fullName evidence="10">Acyl-ACP phosphotransacylase</fullName>
    </alternativeName>
    <alternativeName>
        <fullName evidence="10">Acyl-[acyl-carrier-protein]--phosphate acyltransferase</fullName>
    </alternativeName>
    <alternativeName>
        <fullName evidence="10">Phosphate-acyl-ACP acyltransferase</fullName>
    </alternativeName>
</protein>
<dbReference type="InterPro" id="IPR003664">
    <property type="entry name" value="FA_synthesis"/>
</dbReference>
<evidence type="ECO:0000256" key="5">
    <source>
        <dbReference type="ARBA" id="ARBA00023098"/>
    </source>
</evidence>
<comment type="catalytic activity">
    <reaction evidence="1 10">
        <text>a fatty acyl-[ACP] + phosphate = an acyl phosphate + holo-[ACP]</text>
        <dbReference type="Rhea" id="RHEA:42292"/>
        <dbReference type="Rhea" id="RHEA-COMP:9685"/>
        <dbReference type="Rhea" id="RHEA-COMP:14125"/>
        <dbReference type="ChEBI" id="CHEBI:43474"/>
        <dbReference type="ChEBI" id="CHEBI:59918"/>
        <dbReference type="ChEBI" id="CHEBI:64479"/>
        <dbReference type="ChEBI" id="CHEBI:138651"/>
        <dbReference type="EC" id="2.3.1.274"/>
    </reaction>
</comment>
<dbReference type="InterPro" id="IPR012281">
    <property type="entry name" value="Phospholipid_synth_PlsX-like"/>
</dbReference>
<dbReference type="HAMAP" id="MF_00019">
    <property type="entry name" value="PlsX"/>
    <property type="match status" value="1"/>
</dbReference>
<evidence type="ECO:0000256" key="4">
    <source>
        <dbReference type="ARBA" id="ARBA00022679"/>
    </source>
</evidence>
<evidence type="ECO:0000256" key="9">
    <source>
        <dbReference type="ARBA" id="ARBA00046608"/>
    </source>
</evidence>
<keyword evidence="2 10" id="KW-0963">Cytoplasm</keyword>
<dbReference type="Proteomes" id="UP000196368">
    <property type="component" value="Unassembled WGS sequence"/>
</dbReference>
<keyword evidence="4 10" id="KW-0808">Transferase</keyword>
<dbReference type="Gene3D" id="3.40.718.10">
    <property type="entry name" value="Isopropylmalate Dehydrogenase"/>
    <property type="match status" value="1"/>
</dbReference>
<dbReference type="PANTHER" id="PTHR30100">
    <property type="entry name" value="FATTY ACID/PHOSPHOLIPID SYNTHESIS PROTEIN PLSX"/>
    <property type="match status" value="1"/>
</dbReference>
<comment type="pathway">
    <text evidence="10">Lipid metabolism; phospholipid metabolism.</text>
</comment>
<dbReference type="EC" id="2.3.1.274" evidence="8 10"/>
<reference evidence="12" key="1">
    <citation type="submission" date="2017-04" db="EMBL/GenBank/DDBJ databases">
        <title>Function of individual gut microbiota members based on whole genome sequencing of pure cultures obtained from chicken caecum.</title>
        <authorList>
            <person name="Medvecky M."/>
            <person name="Cejkova D."/>
            <person name="Polansky O."/>
            <person name="Karasova D."/>
            <person name="Kubasova T."/>
            <person name="Cizek A."/>
            <person name="Rychlik I."/>
        </authorList>
    </citation>
    <scope>NUCLEOTIDE SEQUENCE [LARGE SCALE GENOMIC DNA]</scope>
    <source>
        <strain evidence="12">An273</strain>
    </source>
</reference>
<dbReference type="AlphaFoldDB" id="A0A1Y4DCN8"/>
<dbReference type="GO" id="GO:0006633">
    <property type="term" value="P:fatty acid biosynthetic process"/>
    <property type="evidence" value="ECO:0007669"/>
    <property type="project" value="UniProtKB-UniRule"/>
</dbReference>
<evidence type="ECO:0000256" key="2">
    <source>
        <dbReference type="ARBA" id="ARBA00022490"/>
    </source>
</evidence>
<comment type="function">
    <text evidence="10">Catalyzes the reversible formation of acyl-phosphate (acyl-PO(4)) from acyl-[acyl-carrier-protein] (acyl-ACP). This enzyme utilizes acyl-ACP as fatty acyl donor, but not acyl-CoA.</text>
</comment>
<dbReference type="PIRSF" id="PIRSF002465">
    <property type="entry name" value="Phsphlp_syn_PlsX"/>
    <property type="match status" value="1"/>
</dbReference>
<dbReference type="GO" id="GO:0043811">
    <property type="term" value="F:phosphate:acyl-[acyl carrier protein] acyltransferase activity"/>
    <property type="evidence" value="ECO:0007669"/>
    <property type="project" value="UniProtKB-UniRule"/>
</dbReference>
<dbReference type="UniPathway" id="UPA00085"/>
<name>A0A1Y4DCN8_9BACT</name>
<dbReference type="EMBL" id="NFJD01000002">
    <property type="protein sequence ID" value="OUO56883.1"/>
    <property type="molecule type" value="Genomic_DNA"/>
</dbReference>
<dbReference type="RefSeq" id="WP_087287911.1">
    <property type="nucleotide sequence ID" value="NZ_NFJD01000002.1"/>
</dbReference>
<dbReference type="SUPFAM" id="SSF53659">
    <property type="entry name" value="Isocitrate/Isopropylmalate dehydrogenase-like"/>
    <property type="match status" value="1"/>
</dbReference>
<evidence type="ECO:0000313" key="11">
    <source>
        <dbReference type="EMBL" id="OUO56883.1"/>
    </source>
</evidence>
<evidence type="ECO:0000313" key="12">
    <source>
        <dbReference type="Proteomes" id="UP000196368"/>
    </source>
</evidence>
<dbReference type="GO" id="GO:0005737">
    <property type="term" value="C:cytoplasm"/>
    <property type="evidence" value="ECO:0007669"/>
    <property type="project" value="UniProtKB-SubCell"/>
</dbReference>
<evidence type="ECO:0000256" key="7">
    <source>
        <dbReference type="ARBA" id="ARBA00023264"/>
    </source>
</evidence>
<comment type="caution">
    <text evidence="11">The sequence shown here is derived from an EMBL/GenBank/DDBJ whole genome shotgun (WGS) entry which is preliminary data.</text>
</comment>
<keyword evidence="11" id="KW-0012">Acyltransferase</keyword>
<comment type="subunit">
    <text evidence="9 10">Homodimer. Probably interacts with PlsY.</text>
</comment>
<comment type="similarity">
    <text evidence="10">Belongs to the PlsX family.</text>
</comment>
<evidence type="ECO:0000256" key="1">
    <source>
        <dbReference type="ARBA" id="ARBA00001232"/>
    </source>
</evidence>